<dbReference type="Pfam" id="PF12708">
    <property type="entry name" value="Pect-lyase_RHGA_epim"/>
    <property type="match status" value="1"/>
</dbReference>
<dbReference type="PATRIC" id="fig|1231190.3.peg.4055"/>
<dbReference type="SMART" id="SM00710">
    <property type="entry name" value="PbH1"/>
    <property type="match status" value="7"/>
</dbReference>
<dbReference type="AlphaFoldDB" id="K2NMH0"/>
<dbReference type="InterPro" id="IPR006626">
    <property type="entry name" value="PbH1"/>
</dbReference>
<dbReference type="OrthoDB" id="9788772at2"/>
<dbReference type="InterPro" id="IPR039448">
    <property type="entry name" value="Beta_helix"/>
</dbReference>
<dbReference type="InterPro" id="IPR022444">
    <property type="entry name" value="Cofactor-bd_rpt"/>
</dbReference>
<feature type="domain" description="Right handed beta helix" evidence="3">
    <location>
        <begin position="214"/>
        <end position="384"/>
    </location>
</feature>
<dbReference type="InterPro" id="IPR012334">
    <property type="entry name" value="Pectin_lyas_fold"/>
</dbReference>
<protein>
    <recommendedName>
        <fullName evidence="6">Tat protein</fullName>
    </recommendedName>
</protein>
<dbReference type="RefSeq" id="WP_009452139.1">
    <property type="nucleotide sequence ID" value="NZ_AMSI01000016.1"/>
</dbReference>
<comment type="caution">
    <text evidence="4">The sequence shown here is derived from an EMBL/GenBank/DDBJ whole genome shotgun (WGS) entry which is preliminary data.</text>
</comment>
<keyword evidence="5" id="KW-1185">Reference proteome</keyword>
<feature type="domain" description="Rhamnogalacturonase A/B/Epimerase-like pectate lyase" evidence="2">
    <location>
        <begin position="36"/>
        <end position="94"/>
    </location>
</feature>
<dbReference type="InterPro" id="IPR022388">
    <property type="entry name" value="CHP03808"/>
</dbReference>
<keyword evidence="1" id="KW-0732">Signal</keyword>
<dbReference type="Proteomes" id="UP000007374">
    <property type="component" value="Unassembled WGS sequence"/>
</dbReference>
<reference evidence="4 5" key="1">
    <citation type="journal article" date="2012" name="J. Bacteriol.">
        <title>Genome Sequence of Nitratireductor indicus Type Strain C115.</title>
        <authorList>
            <person name="Lai Q."/>
            <person name="Li G."/>
            <person name="Yu Z."/>
            <person name="Shao Z."/>
        </authorList>
    </citation>
    <scope>NUCLEOTIDE SEQUENCE [LARGE SCALE GENOMIC DNA]</scope>
    <source>
        <strain evidence="4 5">C115</strain>
    </source>
</reference>
<gene>
    <name evidence="4" type="ORF">NA8A_19640</name>
</gene>
<feature type="signal peptide" evidence="1">
    <location>
        <begin position="1"/>
        <end position="25"/>
    </location>
</feature>
<evidence type="ECO:0000259" key="2">
    <source>
        <dbReference type="Pfam" id="PF12708"/>
    </source>
</evidence>
<dbReference type="NCBIfam" id="TIGR03807">
    <property type="entry name" value="RR_fam_repeat"/>
    <property type="match status" value="1"/>
</dbReference>
<dbReference type="Gene3D" id="2.160.20.10">
    <property type="entry name" value="Single-stranded right-handed beta-helix, Pectin lyase-like"/>
    <property type="match status" value="1"/>
</dbReference>
<dbReference type="EMBL" id="AMSI01000016">
    <property type="protein sequence ID" value="EKF40595.1"/>
    <property type="molecule type" value="Genomic_DNA"/>
</dbReference>
<proteinExistence type="predicted"/>
<name>K2NMH0_9HYPH</name>
<dbReference type="NCBIfam" id="TIGR03808">
    <property type="entry name" value="RR_plus_rpt_1"/>
    <property type="match status" value="1"/>
</dbReference>
<feature type="chain" id="PRO_5003865608" description="Tat protein" evidence="1">
    <location>
        <begin position="26"/>
        <end position="451"/>
    </location>
</feature>
<dbReference type="eggNOG" id="COG5434">
    <property type="taxonomic scope" value="Bacteria"/>
</dbReference>
<evidence type="ECO:0000313" key="5">
    <source>
        <dbReference type="Proteomes" id="UP000007374"/>
    </source>
</evidence>
<evidence type="ECO:0000259" key="3">
    <source>
        <dbReference type="Pfam" id="PF13229"/>
    </source>
</evidence>
<evidence type="ECO:0000256" key="1">
    <source>
        <dbReference type="SAM" id="SignalP"/>
    </source>
</evidence>
<evidence type="ECO:0000313" key="4">
    <source>
        <dbReference type="EMBL" id="EKF40595.1"/>
    </source>
</evidence>
<evidence type="ECO:0008006" key="6">
    <source>
        <dbReference type="Google" id="ProtNLM"/>
    </source>
</evidence>
<dbReference type="STRING" id="721133.SAMN05216176_103451"/>
<dbReference type="SUPFAM" id="SSF51126">
    <property type="entry name" value="Pectin lyase-like"/>
    <property type="match status" value="2"/>
</dbReference>
<sequence length="451" mass="46431">MNRRQLLKATTGFAVLGLSMPMTFAAPARSALSDALNATEFGLDPTSSQNQNKAFSAVLAHAAEKDSPVFLPPGRYLLSDTALPKRVRLIGVAGASKLVHGGGVFLQGRGLERLSLSGITLDGAHAPLGNAKALLDISGVRQLLLHDCDIAGSGASAAALEQATGRIEHCRITDAADYGLYCLDAKGLSIEGNNVTDCGNGGILVHRSAPGEDGTSITGNRVARIRADRGGTGQYGNGINAYRADNVRVNGNEIADCAFSAIRGNSAGNFLISDNTCLRSGETALYAEFAFQGAVIANNIVDGAAHGISIANFDRGGRLSTCSGNIVRNLSDKAPYPSPLAGFGVGISVEADAAITGNVIENAPLAGIRIGWGPFMRNVSASGNVIRTTPVGIALSVVEGTGAAVITGNVFEETPRGAIVGFRWKDAVSGDLSLNGGEGFAHVTIANNRTF</sequence>
<dbReference type="Pfam" id="PF13229">
    <property type="entry name" value="Beta_helix"/>
    <property type="match status" value="1"/>
</dbReference>
<dbReference type="InterPro" id="IPR011050">
    <property type="entry name" value="Pectin_lyase_fold/virulence"/>
</dbReference>
<accession>K2NMH0</accession>
<dbReference type="InterPro" id="IPR024535">
    <property type="entry name" value="RHGA/B-epi-like_pectate_lyase"/>
</dbReference>
<organism evidence="4 5">
    <name type="scientific">Nitratireductor indicus C115</name>
    <dbReference type="NCBI Taxonomy" id="1231190"/>
    <lineage>
        <taxon>Bacteria</taxon>
        <taxon>Pseudomonadati</taxon>
        <taxon>Pseudomonadota</taxon>
        <taxon>Alphaproteobacteria</taxon>
        <taxon>Hyphomicrobiales</taxon>
        <taxon>Phyllobacteriaceae</taxon>
        <taxon>Nitratireductor</taxon>
    </lineage>
</organism>